<name>A0AAE6UKT9_EHRRU</name>
<feature type="active site" evidence="13">
    <location>
        <position position="246"/>
    </location>
</feature>
<dbReference type="GO" id="GO:0004315">
    <property type="term" value="F:3-oxoacyl-[acyl-carrier-protein] synthase activity"/>
    <property type="evidence" value="ECO:0007669"/>
    <property type="project" value="InterPro"/>
</dbReference>
<comment type="pathway">
    <text evidence="1 13">Lipid metabolism; fatty acid biosynthesis.</text>
</comment>
<accession>A0AAE6UKT9</accession>
<evidence type="ECO:0000256" key="13">
    <source>
        <dbReference type="HAMAP-Rule" id="MF_01815"/>
    </source>
</evidence>
<feature type="domain" description="Beta-ketoacyl-[acyl-carrier-protein] synthase III N-terminal" evidence="15">
    <location>
        <begin position="107"/>
        <end position="186"/>
    </location>
</feature>
<comment type="catalytic activity">
    <reaction evidence="12">
        <text>malonyl-[ACP] + acetyl-CoA + H(+) = 3-oxobutanoyl-[ACP] + CO2 + CoA</text>
        <dbReference type="Rhea" id="RHEA:12080"/>
        <dbReference type="Rhea" id="RHEA-COMP:9623"/>
        <dbReference type="Rhea" id="RHEA-COMP:9625"/>
        <dbReference type="ChEBI" id="CHEBI:15378"/>
        <dbReference type="ChEBI" id="CHEBI:16526"/>
        <dbReference type="ChEBI" id="CHEBI:57287"/>
        <dbReference type="ChEBI" id="CHEBI:57288"/>
        <dbReference type="ChEBI" id="CHEBI:78449"/>
        <dbReference type="ChEBI" id="CHEBI:78450"/>
        <dbReference type="EC" id="2.3.1.180"/>
    </reaction>
    <physiologicalReaction direction="left-to-right" evidence="12">
        <dbReference type="Rhea" id="RHEA:12081"/>
    </physiologicalReaction>
</comment>
<evidence type="ECO:0000256" key="4">
    <source>
        <dbReference type="ARBA" id="ARBA00022490"/>
    </source>
</evidence>
<evidence type="ECO:0000256" key="12">
    <source>
        <dbReference type="ARBA" id="ARBA00051096"/>
    </source>
</evidence>
<dbReference type="EMBL" id="CP033455">
    <property type="protein sequence ID" value="QGR03553.1"/>
    <property type="molecule type" value="Genomic_DNA"/>
</dbReference>
<dbReference type="GO" id="GO:0006633">
    <property type="term" value="P:fatty acid biosynthetic process"/>
    <property type="evidence" value="ECO:0007669"/>
    <property type="project" value="UniProtKB-UniRule"/>
</dbReference>
<dbReference type="PANTHER" id="PTHR34069:SF2">
    <property type="entry name" value="BETA-KETOACYL-[ACYL-CARRIER-PROTEIN] SYNTHASE III"/>
    <property type="match status" value="1"/>
</dbReference>
<comment type="function">
    <text evidence="13">Catalyzes the condensation reaction of fatty acid synthesis by the addition to an acyl acceptor of two carbons from malonyl-ACP. Catalyzes the first condensation reaction which initiates fatty acid synthesis and may therefore play a role in governing the total rate of fatty acid production. Possesses both acetoacetyl-ACP synthase and acetyl transacylase activities. Its substrate specificity determines the biosynthesis of branched-chain and/or straight-chain of fatty acids.</text>
</comment>
<feature type="active site" evidence="13">
    <location>
        <position position="113"/>
    </location>
</feature>
<dbReference type="InterPro" id="IPR013747">
    <property type="entry name" value="ACP_syn_III_C"/>
</dbReference>
<sequence length="319" mass="34262">MRKSSILGIGFYLPKNLVTNNQLALTVETSDEWIVKRTGIKQRYIAADNEMTSDMALEAASLALSDANVDQKDVGLIIVATTTPDRTFPSCATIVQSKLGCKNAFAFDVQAVCSGFIYAMAIADNFIKAGQVNVSLVIGAEVMSRIIDWQDRSTCVLFGDGAGAVVLSNNSIRDSGIISTDLYSDGTLNHLLYTNGGVAYNGIAGTICMNGTVVFEHAIEKLTASIASMLNKNHLSLDDINWFVLHQANIRIIELVARRLNIPYEKMVISIDQHANTSAASIPLALSYAKNAGKLKQDDLVVLAAIGGGITWGVCLVKL</sequence>
<evidence type="ECO:0000313" key="16">
    <source>
        <dbReference type="EMBL" id="QGR03553.1"/>
    </source>
</evidence>
<dbReference type="AlphaFoldDB" id="A0AAE6UKT9"/>
<gene>
    <name evidence="13" type="primary">fabH</name>
    <name evidence="16" type="ORF">EDL80_03180</name>
</gene>
<dbReference type="EC" id="2.3.1.180" evidence="3 13"/>
<proteinExistence type="inferred from homology"/>
<comment type="similarity">
    <text evidence="2 13">Belongs to the thiolase-like superfamily. FabH family.</text>
</comment>
<organism evidence="16 17">
    <name type="scientific">Ehrlichia ruminantium</name>
    <name type="common">heartwater rickettsia</name>
    <name type="synonym">Cowdria ruminantium</name>
    <dbReference type="NCBI Taxonomy" id="779"/>
    <lineage>
        <taxon>Bacteria</taxon>
        <taxon>Pseudomonadati</taxon>
        <taxon>Pseudomonadota</taxon>
        <taxon>Alphaproteobacteria</taxon>
        <taxon>Rickettsiales</taxon>
        <taxon>Anaplasmataceae</taxon>
        <taxon>Ehrlichia</taxon>
    </lineage>
</organism>
<keyword evidence="10 13" id="KW-0511">Multifunctional enzyme</keyword>
<dbReference type="Pfam" id="PF08541">
    <property type="entry name" value="ACP_syn_III_C"/>
    <property type="match status" value="1"/>
</dbReference>
<evidence type="ECO:0000259" key="14">
    <source>
        <dbReference type="Pfam" id="PF08541"/>
    </source>
</evidence>
<dbReference type="GO" id="GO:0033818">
    <property type="term" value="F:beta-ketoacyl-acyl-carrier-protein synthase III activity"/>
    <property type="evidence" value="ECO:0007669"/>
    <property type="project" value="UniProtKB-UniRule"/>
</dbReference>
<dbReference type="FunFam" id="3.40.47.10:FF:000004">
    <property type="entry name" value="3-oxoacyl-[acyl-carrier-protein] synthase 3"/>
    <property type="match status" value="1"/>
</dbReference>
<evidence type="ECO:0000256" key="2">
    <source>
        <dbReference type="ARBA" id="ARBA00008642"/>
    </source>
</evidence>
<dbReference type="GO" id="GO:0044550">
    <property type="term" value="P:secondary metabolite biosynthetic process"/>
    <property type="evidence" value="ECO:0007669"/>
    <property type="project" value="TreeGrafter"/>
</dbReference>
<dbReference type="InterPro" id="IPR013751">
    <property type="entry name" value="ACP_syn_III_N"/>
</dbReference>
<evidence type="ECO:0000256" key="6">
    <source>
        <dbReference type="ARBA" id="ARBA00022679"/>
    </source>
</evidence>
<dbReference type="PANTHER" id="PTHR34069">
    <property type="entry name" value="3-OXOACYL-[ACYL-CARRIER-PROTEIN] SYNTHASE 3"/>
    <property type="match status" value="1"/>
</dbReference>
<evidence type="ECO:0000256" key="11">
    <source>
        <dbReference type="ARBA" id="ARBA00023315"/>
    </source>
</evidence>
<keyword evidence="7 13" id="KW-0276">Fatty acid metabolism</keyword>
<evidence type="ECO:0000256" key="7">
    <source>
        <dbReference type="ARBA" id="ARBA00022832"/>
    </source>
</evidence>
<keyword evidence="5 13" id="KW-0444">Lipid biosynthesis</keyword>
<evidence type="ECO:0000313" key="17">
    <source>
        <dbReference type="Proteomes" id="UP000422822"/>
    </source>
</evidence>
<dbReference type="InterPro" id="IPR004655">
    <property type="entry name" value="FabH"/>
</dbReference>
<evidence type="ECO:0000256" key="10">
    <source>
        <dbReference type="ARBA" id="ARBA00023268"/>
    </source>
</evidence>
<comment type="subunit">
    <text evidence="13">Homodimer.</text>
</comment>
<feature type="active site" evidence="13">
    <location>
        <position position="276"/>
    </location>
</feature>
<feature type="region of interest" description="ACP-binding" evidence="13">
    <location>
        <begin position="247"/>
        <end position="251"/>
    </location>
</feature>
<comment type="subcellular location">
    <subcellularLocation>
        <location evidence="13">Cytoplasm</location>
    </subcellularLocation>
</comment>
<evidence type="ECO:0000259" key="15">
    <source>
        <dbReference type="Pfam" id="PF08545"/>
    </source>
</evidence>
<dbReference type="SUPFAM" id="SSF53901">
    <property type="entry name" value="Thiolase-like"/>
    <property type="match status" value="1"/>
</dbReference>
<dbReference type="RefSeq" id="WP_158406739.1">
    <property type="nucleotide sequence ID" value="NZ_CP033454.1"/>
</dbReference>
<dbReference type="CDD" id="cd00830">
    <property type="entry name" value="KAS_III"/>
    <property type="match status" value="1"/>
</dbReference>
<dbReference type="NCBIfam" id="TIGR00747">
    <property type="entry name" value="fabH"/>
    <property type="match status" value="1"/>
</dbReference>
<evidence type="ECO:0000256" key="3">
    <source>
        <dbReference type="ARBA" id="ARBA00012333"/>
    </source>
</evidence>
<keyword evidence="6 13" id="KW-0808">Transferase</keyword>
<evidence type="ECO:0000256" key="9">
    <source>
        <dbReference type="ARBA" id="ARBA00023160"/>
    </source>
</evidence>
<evidence type="ECO:0000256" key="5">
    <source>
        <dbReference type="ARBA" id="ARBA00022516"/>
    </source>
</evidence>
<keyword evidence="17" id="KW-1185">Reference proteome</keyword>
<dbReference type="Gene3D" id="3.40.47.10">
    <property type="match status" value="1"/>
</dbReference>
<dbReference type="Pfam" id="PF08545">
    <property type="entry name" value="ACP_syn_III"/>
    <property type="match status" value="1"/>
</dbReference>
<keyword evidence="11 13" id="KW-0012">Acyltransferase</keyword>
<keyword evidence="4 13" id="KW-0963">Cytoplasm</keyword>
<comment type="domain">
    <text evidence="13">The last Arg residue of the ACP-binding site is essential for the weak association between ACP/AcpP and FabH.</text>
</comment>
<dbReference type="Proteomes" id="UP000422822">
    <property type="component" value="Chromosome"/>
</dbReference>
<dbReference type="HAMAP" id="MF_01815">
    <property type="entry name" value="FabH"/>
    <property type="match status" value="1"/>
</dbReference>
<feature type="domain" description="Beta-ketoacyl-[acyl-carrier-protein] synthase III C-terminal" evidence="14">
    <location>
        <begin position="230"/>
        <end position="318"/>
    </location>
</feature>
<reference evidence="16 17" key="1">
    <citation type="submission" date="2018-10" db="EMBL/GenBank/DDBJ databases">
        <title>Propagation and draft genome sequences of three atypical Erhlichia ruminantium isolates.</title>
        <authorList>
            <person name="Liebenberg J."/>
            <person name="Steyn H."/>
            <person name="Josemans A."/>
            <person name="Zweygarth E."/>
        </authorList>
    </citation>
    <scope>NUCLEOTIDE SEQUENCE [LARGE SCALE GENOMIC DNA]</scope>
    <source>
        <strain evidence="16 17">Omatjenne</strain>
    </source>
</reference>
<keyword evidence="9 13" id="KW-0275">Fatty acid biosynthesis</keyword>
<protein>
    <recommendedName>
        <fullName evidence="3 13">Beta-ketoacyl-[acyl-carrier-protein] synthase III</fullName>
        <shortName evidence="13">Beta-ketoacyl-ACP synthase III</shortName>
        <shortName evidence="13">KAS III</shortName>
        <ecNumber evidence="3 13">2.3.1.180</ecNumber>
    </recommendedName>
    <alternativeName>
        <fullName evidence="13">3-oxoacyl-[acyl-carrier-protein] synthase 3</fullName>
    </alternativeName>
    <alternativeName>
        <fullName evidence="13">3-oxoacyl-[acyl-carrier-protein] synthase III</fullName>
    </alternativeName>
</protein>
<keyword evidence="8 13" id="KW-0443">Lipid metabolism</keyword>
<evidence type="ECO:0000256" key="1">
    <source>
        <dbReference type="ARBA" id="ARBA00005194"/>
    </source>
</evidence>
<dbReference type="GO" id="GO:0005737">
    <property type="term" value="C:cytoplasm"/>
    <property type="evidence" value="ECO:0007669"/>
    <property type="project" value="UniProtKB-SubCell"/>
</dbReference>
<dbReference type="InterPro" id="IPR016039">
    <property type="entry name" value="Thiolase-like"/>
</dbReference>
<dbReference type="NCBIfam" id="NF006829">
    <property type="entry name" value="PRK09352.1"/>
    <property type="match status" value="1"/>
</dbReference>
<evidence type="ECO:0000256" key="8">
    <source>
        <dbReference type="ARBA" id="ARBA00023098"/>
    </source>
</evidence>